<dbReference type="AlphaFoldDB" id="A0A8S1A702"/>
<sequence length="318" mass="35655">MNKIGRVFVFYILISTTTGAVEFISKFKTSTTTTKWKEPTTTPRWKELPTKYAFKAPSTTINKTEVISKNKLNTTTLNKESSTTSSYKEPSTTTKWKQPRTTTRWQQTTASKASPSSRSVSQAHTNNEMVAVASFSGIDSRNGRVSSMNGIKIFPSADSSMIKTDDRGNFIVQSGNGKMPMPITITKQGDGVSGTIRILPGSVSVSSSASSPSKSGPVSAVASYDPWAAPIMKDFYFPPFPTFPTIPDQIFDARFPDTSFPTKMLDPFPFVRISEPTFETRIQDPWFDKNKYKHSQPKQNMFTSNWFYPSFNPFFNYW</sequence>
<dbReference type="Proteomes" id="UP000494256">
    <property type="component" value="Unassembled WGS sequence"/>
</dbReference>
<dbReference type="OrthoDB" id="7700762at2759"/>
<proteinExistence type="predicted"/>
<feature type="compositionally biased region" description="Low complexity" evidence="1">
    <location>
        <begin position="92"/>
        <end position="123"/>
    </location>
</feature>
<feature type="region of interest" description="Disordered" evidence="1">
    <location>
        <begin position="77"/>
        <end position="124"/>
    </location>
</feature>
<gene>
    <name evidence="2" type="ORF">APLA_LOCUS8899</name>
</gene>
<feature type="compositionally biased region" description="Polar residues" evidence="1">
    <location>
        <begin position="77"/>
        <end position="91"/>
    </location>
</feature>
<name>A0A8S1A702_ARCPL</name>
<accession>A0A8S1A702</accession>
<evidence type="ECO:0000313" key="3">
    <source>
        <dbReference type="Proteomes" id="UP000494256"/>
    </source>
</evidence>
<evidence type="ECO:0000256" key="1">
    <source>
        <dbReference type="SAM" id="MobiDB-lite"/>
    </source>
</evidence>
<protein>
    <submittedName>
        <fullName evidence="2">Uncharacterized protein</fullName>
    </submittedName>
</protein>
<comment type="caution">
    <text evidence="2">The sequence shown here is derived from an EMBL/GenBank/DDBJ whole genome shotgun (WGS) entry which is preliminary data.</text>
</comment>
<evidence type="ECO:0000313" key="2">
    <source>
        <dbReference type="EMBL" id="CAB3240189.1"/>
    </source>
</evidence>
<organism evidence="2 3">
    <name type="scientific">Arctia plantaginis</name>
    <name type="common">Wood tiger moth</name>
    <name type="synonym">Phalaena plantaginis</name>
    <dbReference type="NCBI Taxonomy" id="874455"/>
    <lineage>
        <taxon>Eukaryota</taxon>
        <taxon>Metazoa</taxon>
        <taxon>Ecdysozoa</taxon>
        <taxon>Arthropoda</taxon>
        <taxon>Hexapoda</taxon>
        <taxon>Insecta</taxon>
        <taxon>Pterygota</taxon>
        <taxon>Neoptera</taxon>
        <taxon>Endopterygota</taxon>
        <taxon>Lepidoptera</taxon>
        <taxon>Glossata</taxon>
        <taxon>Ditrysia</taxon>
        <taxon>Noctuoidea</taxon>
        <taxon>Erebidae</taxon>
        <taxon>Arctiinae</taxon>
        <taxon>Arctia</taxon>
    </lineage>
</organism>
<reference evidence="2 3" key="1">
    <citation type="submission" date="2020-04" db="EMBL/GenBank/DDBJ databases">
        <authorList>
            <person name="Wallbank WR R."/>
            <person name="Pardo Diaz C."/>
            <person name="Kozak K."/>
            <person name="Martin S."/>
            <person name="Jiggins C."/>
            <person name="Moest M."/>
            <person name="Warren A I."/>
            <person name="Byers J.R.P. K."/>
            <person name="Montejo-Kovacevich G."/>
            <person name="Yen C E."/>
        </authorList>
    </citation>
    <scope>NUCLEOTIDE SEQUENCE [LARGE SCALE GENOMIC DNA]</scope>
</reference>
<dbReference type="EMBL" id="CADEBD010000309">
    <property type="protein sequence ID" value="CAB3240189.1"/>
    <property type="molecule type" value="Genomic_DNA"/>
</dbReference>